<evidence type="ECO:0008006" key="3">
    <source>
        <dbReference type="Google" id="ProtNLM"/>
    </source>
</evidence>
<proteinExistence type="predicted"/>
<evidence type="ECO:0000313" key="1">
    <source>
        <dbReference type="EMBL" id="GHD61473.1"/>
    </source>
</evidence>
<dbReference type="Proteomes" id="UP000630353">
    <property type="component" value="Unassembled WGS sequence"/>
</dbReference>
<gene>
    <name evidence="1" type="ORF">GCM10017083_48840</name>
</gene>
<sequence length="124" mass="13904">MYGPRAFSRQGSRRAVMSGFQDRERAEETRFAHDAELTFKATVRRDRRIGLWIAEEFLGLDGEAAANFASEVVASDFEKPGDDDVVEFVLKRVADAGGELTEARLRHRMDELLREAVAELKAGS</sequence>
<dbReference type="PIRSF" id="PIRSF031780">
    <property type="entry name" value="UCP031780"/>
    <property type="match status" value="1"/>
</dbReference>
<accession>A0A918XXK5</accession>
<protein>
    <recommendedName>
        <fullName evidence="3">DUF1476 domain-containing protein</fullName>
    </recommendedName>
</protein>
<dbReference type="InterPro" id="IPR038293">
    <property type="entry name" value="ATPase_inh_sub_z_sf"/>
</dbReference>
<dbReference type="Pfam" id="PF07345">
    <property type="entry name" value="ATPaseInh_sub_z"/>
    <property type="match status" value="1"/>
</dbReference>
<dbReference type="InterPro" id="IPR009945">
    <property type="entry name" value="ATPase_inh_sub_z"/>
</dbReference>
<comment type="caution">
    <text evidence="1">The sequence shown here is derived from an EMBL/GenBank/DDBJ whole genome shotgun (WGS) entry which is preliminary data.</text>
</comment>
<reference evidence="1" key="1">
    <citation type="journal article" date="2014" name="Int. J. Syst. Evol. Microbiol.">
        <title>Complete genome sequence of Corynebacterium casei LMG S-19264T (=DSM 44701T), isolated from a smear-ripened cheese.</title>
        <authorList>
            <consortium name="US DOE Joint Genome Institute (JGI-PGF)"/>
            <person name="Walter F."/>
            <person name="Albersmeier A."/>
            <person name="Kalinowski J."/>
            <person name="Ruckert C."/>
        </authorList>
    </citation>
    <scope>NUCLEOTIDE SEQUENCE</scope>
    <source>
        <strain evidence="1">KCTC 42651</strain>
    </source>
</reference>
<organism evidence="1 2">
    <name type="scientific">Thalassobaculum fulvum</name>
    <dbReference type="NCBI Taxonomy" id="1633335"/>
    <lineage>
        <taxon>Bacteria</taxon>
        <taxon>Pseudomonadati</taxon>
        <taxon>Pseudomonadota</taxon>
        <taxon>Alphaproteobacteria</taxon>
        <taxon>Rhodospirillales</taxon>
        <taxon>Thalassobaculaceae</taxon>
        <taxon>Thalassobaculum</taxon>
    </lineage>
</organism>
<dbReference type="Gene3D" id="1.10.790.20">
    <property type="entry name" value="Domain of unknown function DUF1476"/>
    <property type="match status" value="1"/>
</dbReference>
<reference evidence="1" key="2">
    <citation type="submission" date="2020-09" db="EMBL/GenBank/DDBJ databases">
        <authorList>
            <person name="Sun Q."/>
            <person name="Kim S."/>
        </authorList>
    </citation>
    <scope>NUCLEOTIDE SEQUENCE</scope>
    <source>
        <strain evidence="1">KCTC 42651</strain>
    </source>
</reference>
<dbReference type="EMBL" id="BMZS01000013">
    <property type="protein sequence ID" value="GHD61473.1"/>
    <property type="molecule type" value="Genomic_DNA"/>
</dbReference>
<evidence type="ECO:0000313" key="2">
    <source>
        <dbReference type="Proteomes" id="UP000630353"/>
    </source>
</evidence>
<dbReference type="AlphaFoldDB" id="A0A918XXK5"/>
<keyword evidence="2" id="KW-1185">Reference proteome</keyword>
<name>A0A918XXK5_9PROT</name>